<dbReference type="AlphaFoldDB" id="A0A814SMS7"/>
<dbReference type="Proteomes" id="UP000663874">
    <property type="component" value="Unassembled WGS sequence"/>
</dbReference>
<sequence>MWDYHDQINGASSNGFAANHHDFVFTYNGLYPKIPRIEHCAPNQLLNRLVLTIENEQQLDEILKTQLTAYGFNLNVDQFRCSDGTHQKYLLSYEIGPSNDDKKTNQCNTNYILNEKQAED</sequence>
<evidence type="ECO:0000313" key="2">
    <source>
        <dbReference type="EMBL" id="CAF1366217.1"/>
    </source>
</evidence>
<dbReference type="Proteomes" id="UP000663889">
    <property type="component" value="Unassembled WGS sequence"/>
</dbReference>
<protein>
    <submittedName>
        <fullName evidence="1">Uncharacterized protein</fullName>
    </submittedName>
</protein>
<proteinExistence type="predicted"/>
<dbReference type="Proteomes" id="UP000663823">
    <property type="component" value="Unassembled WGS sequence"/>
</dbReference>
<dbReference type="EMBL" id="CAJNOU010001093">
    <property type="protein sequence ID" value="CAF1149673.1"/>
    <property type="molecule type" value="Genomic_DNA"/>
</dbReference>
<evidence type="ECO:0000313" key="4">
    <source>
        <dbReference type="EMBL" id="CAF3955539.1"/>
    </source>
</evidence>
<name>A0A814SMS7_9BILA</name>
<organism evidence="1 5">
    <name type="scientific">Rotaria sordida</name>
    <dbReference type="NCBI Taxonomy" id="392033"/>
    <lineage>
        <taxon>Eukaryota</taxon>
        <taxon>Metazoa</taxon>
        <taxon>Spiralia</taxon>
        <taxon>Gnathifera</taxon>
        <taxon>Rotifera</taxon>
        <taxon>Eurotatoria</taxon>
        <taxon>Bdelloidea</taxon>
        <taxon>Philodinida</taxon>
        <taxon>Philodinidae</taxon>
        <taxon>Rotaria</taxon>
    </lineage>
</organism>
<accession>A0A814SMS7</accession>
<comment type="caution">
    <text evidence="1">The sequence shown here is derived from an EMBL/GenBank/DDBJ whole genome shotgun (WGS) entry which is preliminary data.</text>
</comment>
<reference evidence="1" key="1">
    <citation type="submission" date="2021-02" db="EMBL/GenBank/DDBJ databases">
        <authorList>
            <person name="Nowell W R."/>
        </authorList>
    </citation>
    <scope>NUCLEOTIDE SEQUENCE</scope>
</reference>
<dbReference type="EMBL" id="CAJOAX010004470">
    <property type="protein sequence ID" value="CAF3907543.1"/>
    <property type="molecule type" value="Genomic_DNA"/>
</dbReference>
<dbReference type="EMBL" id="CAJOBE010004977">
    <property type="protein sequence ID" value="CAF3955539.1"/>
    <property type="molecule type" value="Genomic_DNA"/>
</dbReference>
<evidence type="ECO:0000313" key="3">
    <source>
        <dbReference type="EMBL" id="CAF3907543.1"/>
    </source>
</evidence>
<dbReference type="EMBL" id="CAJNOO010004048">
    <property type="protein sequence ID" value="CAF1366217.1"/>
    <property type="molecule type" value="Genomic_DNA"/>
</dbReference>
<gene>
    <name evidence="4" type="ORF">FNK824_LOCUS23477</name>
    <name evidence="3" type="ORF">OTI717_LOCUS24120</name>
    <name evidence="2" type="ORF">RFH988_LOCUS33094</name>
    <name evidence="1" type="ORF">SEV965_LOCUS18379</name>
</gene>
<evidence type="ECO:0000313" key="5">
    <source>
        <dbReference type="Proteomes" id="UP000663889"/>
    </source>
</evidence>
<dbReference type="OrthoDB" id="10440998at2759"/>
<dbReference type="Proteomes" id="UP000663882">
    <property type="component" value="Unassembled WGS sequence"/>
</dbReference>
<evidence type="ECO:0000313" key="1">
    <source>
        <dbReference type="EMBL" id="CAF1149673.1"/>
    </source>
</evidence>